<proteinExistence type="predicted"/>
<accession>A0A919YCH6</accession>
<gene>
    <name evidence="1" type="ORF">J34TS1_10400</name>
</gene>
<dbReference type="RefSeq" id="WP_212977317.1">
    <property type="nucleotide sequence ID" value="NZ_AP025343.1"/>
</dbReference>
<dbReference type="AlphaFoldDB" id="A0A919YCH6"/>
<protein>
    <recommendedName>
        <fullName evidence="3">DNA-binding protein</fullName>
    </recommendedName>
</protein>
<evidence type="ECO:0000313" key="2">
    <source>
        <dbReference type="Proteomes" id="UP000682811"/>
    </source>
</evidence>
<comment type="caution">
    <text evidence="1">The sequence shown here is derived from an EMBL/GenBank/DDBJ whole genome shotgun (WGS) entry which is preliminary data.</text>
</comment>
<keyword evidence="2" id="KW-1185">Reference proteome</keyword>
<organism evidence="1 2">
    <name type="scientific">Paenibacillus azoreducens</name>
    <dbReference type="NCBI Taxonomy" id="116718"/>
    <lineage>
        <taxon>Bacteria</taxon>
        <taxon>Bacillati</taxon>
        <taxon>Bacillota</taxon>
        <taxon>Bacilli</taxon>
        <taxon>Bacillales</taxon>
        <taxon>Paenibacillaceae</taxon>
        <taxon>Paenibacillus</taxon>
    </lineage>
</organism>
<dbReference type="Proteomes" id="UP000682811">
    <property type="component" value="Unassembled WGS sequence"/>
</dbReference>
<sequence length="285" mass="33099">MLESYTAIEQIDIDTLVNMVKMAYAFENWEEVISLSASLLDSAEAINNNPYKGLNVGLETKRHISYYFGYSYLMKGLAFQKLKMFPDAFECIDYYSDLGWLNDSTDEAYTVIEDFRKFAKGNLLTLEILTGNKTKLSEYVEYLEQNHDQILSGLITLLESAIYHGYNIDRELEQLTYYVQDSYHAEKVSATRYLSFSFMLSLYDSLNNNFKNAINRSLHNLVFSDKIGNDKYFKKSVALFETLKPHATASQLRDYSTLIKKIFEGEISNEEGFNFSHRFSHHRIQ</sequence>
<evidence type="ECO:0000313" key="1">
    <source>
        <dbReference type="EMBL" id="GIO46275.1"/>
    </source>
</evidence>
<reference evidence="1 2" key="1">
    <citation type="submission" date="2021-03" db="EMBL/GenBank/DDBJ databases">
        <title>Antimicrobial resistance genes in bacteria isolated from Japanese honey, and their potential for conferring macrolide and lincosamide resistance in the American foulbrood pathogen Paenibacillus larvae.</title>
        <authorList>
            <person name="Okamoto M."/>
            <person name="Kumagai M."/>
            <person name="Kanamori H."/>
            <person name="Takamatsu D."/>
        </authorList>
    </citation>
    <scope>NUCLEOTIDE SEQUENCE [LARGE SCALE GENOMIC DNA]</scope>
    <source>
        <strain evidence="1 2">J34TS1</strain>
    </source>
</reference>
<name>A0A919YCH6_9BACL</name>
<dbReference type="EMBL" id="BORT01000003">
    <property type="protein sequence ID" value="GIO46275.1"/>
    <property type="molecule type" value="Genomic_DNA"/>
</dbReference>
<evidence type="ECO:0008006" key="3">
    <source>
        <dbReference type="Google" id="ProtNLM"/>
    </source>
</evidence>